<feature type="domain" description="Putative tail fiber protein gp53-like C-terminal" evidence="1">
    <location>
        <begin position="123"/>
        <end position="205"/>
    </location>
</feature>
<dbReference type="InterPro" id="IPR054075">
    <property type="entry name" value="Gp53-like_C"/>
</dbReference>
<evidence type="ECO:0000313" key="3">
    <source>
        <dbReference type="Proteomes" id="UP000318529"/>
    </source>
</evidence>
<protein>
    <recommendedName>
        <fullName evidence="1">Putative tail fiber protein gp53-like C-terminal domain-containing protein</fullName>
    </recommendedName>
</protein>
<dbReference type="RefSeq" id="WP_186465936.1">
    <property type="nucleotide sequence ID" value="NZ_VITH01000001.1"/>
</dbReference>
<accession>A0A560CQL6</accession>
<dbReference type="Pfam" id="PF21882">
    <property type="entry name" value="Gp53-like_C"/>
    <property type="match status" value="1"/>
</dbReference>
<dbReference type="AlphaFoldDB" id="A0A560CQL6"/>
<dbReference type="Gene3D" id="2.60.40.3940">
    <property type="match status" value="1"/>
</dbReference>
<sequence>MLYDRVEQTTVTTGTGALSLIAPSDASRRSFLQAAPSGAQVFYCAETIDQTQYEYGIGTCTAGAPDLLTRTTVLLSSNANALVNFPAGTKRVFSCLPAARTGLGSAPLTSTWAAGLSGNGWVRLPIGLIVQWGTNSFTNTSAYQTQNITFPILFPTGLYAVVAGNGDIAAQPTALVGVAERSQSSFNCRCSISSGVFRIDWVAFGI</sequence>
<reference evidence="2 3" key="1">
    <citation type="submission" date="2019-06" db="EMBL/GenBank/DDBJ databases">
        <title>Genomic Encyclopedia of Type Strains, Phase IV (KMG-V): Genome sequencing to study the core and pangenomes of soil and plant-associated prokaryotes.</title>
        <authorList>
            <person name="Whitman W."/>
        </authorList>
    </citation>
    <scope>NUCLEOTIDE SEQUENCE [LARGE SCALE GENOMIC DNA]</scope>
    <source>
        <strain evidence="2 3">BR 11650</strain>
    </source>
</reference>
<comment type="caution">
    <text evidence="2">The sequence shown here is derived from an EMBL/GenBank/DDBJ whole genome shotgun (WGS) entry which is preliminary data.</text>
</comment>
<evidence type="ECO:0000259" key="1">
    <source>
        <dbReference type="Pfam" id="PF21882"/>
    </source>
</evidence>
<dbReference type="EMBL" id="VITH01000001">
    <property type="protein sequence ID" value="TWA87140.1"/>
    <property type="molecule type" value="Genomic_DNA"/>
</dbReference>
<dbReference type="Proteomes" id="UP000318529">
    <property type="component" value="Unassembled WGS sequence"/>
</dbReference>
<proteinExistence type="predicted"/>
<organism evidence="2 3">
    <name type="scientific">Azospirillum brasilense</name>
    <dbReference type="NCBI Taxonomy" id="192"/>
    <lineage>
        <taxon>Bacteria</taxon>
        <taxon>Pseudomonadati</taxon>
        <taxon>Pseudomonadota</taxon>
        <taxon>Alphaproteobacteria</taxon>
        <taxon>Rhodospirillales</taxon>
        <taxon>Azospirillaceae</taxon>
        <taxon>Azospirillum</taxon>
    </lineage>
</organism>
<evidence type="ECO:0000313" key="2">
    <source>
        <dbReference type="EMBL" id="TWA87140.1"/>
    </source>
</evidence>
<name>A0A560CQL6_AZOBR</name>
<gene>
    <name evidence="2" type="ORF">FBZ83_1012</name>
</gene>